<comment type="caution">
    <text evidence="1">The sequence shown here is derived from an EMBL/GenBank/DDBJ whole genome shotgun (WGS) entry which is preliminary data.</text>
</comment>
<dbReference type="AlphaFoldDB" id="A0A841QEM9"/>
<dbReference type="Proteomes" id="UP000578000">
    <property type="component" value="Unassembled WGS sequence"/>
</dbReference>
<accession>A0A841QEM9</accession>
<evidence type="ECO:0000313" key="1">
    <source>
        <dbReference type="EMBL" id="MBB6456673.1"/>
    </source>
</evidence>
<protein>
    <submittedName>
        <fullName evidence="1">Uncharacterized protein</fullName>
    </submittedName>
</protein>
<reference evidence="1 2" key="1">
    <citation type="submission" date="2020-08" db="EMBL/GenBank/DDBJ databases">
        <title>Genomic Encyclopedia of Type Strains, Phase IV (KMG-IV): sequencing the most valuable type-strain genomes for metagenomic binning, comparative biology and taxonomic classification.</title>
        <authorList>
            <person name="Goeker M."/>
        </authorList>
    </citation>
    <scope>NUCLEOTIDE SEQUENCE [LARGE SCALE GENOMIC DNA]</scope>
    <source>
        <strain evidence="1 2">DSM 4491</strain>
    </source>
</reference>
<sequence>MCGKGGQCLRRMLDICAGMLWLLNGYLEQGFIVYQLNVVRTEQSDCWSK</sequence>
<keyword evidence="2" id="KW-1185">Reference proteome</keyword>
<dbReference type="EMBL" id="JACHIE010000004">
    <property type="protein sequence ID" value="MBB6456673.1"/>
    <property type="molecule type" value="Genomic_DNA"/>
</dbReference>
<evidence type="ECO:0000313" key="2">
    <source>
        <dbReference type="Proteomes" id="UP000578000"/>
    </source>
</evidence>
<gene>
    <name evidence="1" type="ORF">HNR55_001254</name>
</gene>
<proteinExistence type="predicted"/>
<name>A0A841QEM9_9PROT</name>
<organism evidence="1 2">
    <name type="scientific">Acetobacter lovaniensis</name>
    <dbReference type="NCBI Taxonomy" id="104100"/>
    <lineage>
        <taxon>Bacteria</taxon>
        <taxon>Pseudomonadati</taxon>
        <taxon>Pseudomonadota</taxon>
        <taxon>Alphaproteobacteria</taxon>
        <taxon>Acetobacterales</taxon>
        <taxon>Acetobacteraceae</taxon>
        <taxon>Acetobacter</taxon>
    </lineage>
</organism>